<dbReference type="Proteomes" id="UP001642360">
    <property type="component" value="Unassembled WGS sequence"/>
</dbReference>
<protein>
    <submittedName>
        <fullName evidence="2">Uncharacterized protein</fullName>
    </submittedName>
</protein>
<name>A0ABC8V363_9AQUA</name>
<sequence>MEAGASRTKKDPVAPVTKTEGPGGENEAEEVGDGERPAACTCFFVVSSLFFHCNSLDTNLSSIPVTTDYDLQVAFERSWQE</sequence>
<gene>
    <name evidence="2" type="ORF">ILEXP_LOCUS58363</name>
</gene>
<comment type="caution">
    <text evidence="2">The sequence shown here is derived from an EMBL/GenBank/DDBJ whole genome shotgun (WGS) entry which is preliminary data.</text>
</comment>
<organism evidence="2 3">
    <name type="scientific">Ilex paraguariensis</name>
    <name type="common">yerba mate</name>
    <dbReference type="NCBI Taxonomy" id="185542"/>
    <lineage>
        <taxon>Eukaryota</taxon>
        <taxon>Viridiplantae</taxon>
        <taxon>Streptophyta</taxon>
        <taxon>Embryophyta</taxon>
        <taxon>Tracheophyta</taxon>
        <taxon>Spermatophyta</taxon>
        <taxon>Magnoliopsida</taxon>
        <taxon>eudicotyledons</taxon>
        <taxon>Gunneridae</taxon>
        <taxon>Pentapetalae</taxon>
        <taxon>asterids</taxon>
        <taxon>campanulids</taxon>
        <taxon>Aquifoliales</taxon>
        <taxon>Aquifoliaceae</taxon>
        <taxon>Ilex</taxon>
    </lineage>
</organism>
<evidence type="ECO:0000256" key="1">
    <source>
        <dbReference type="SAM" id="MobiDB-lite"/>
    </source>
</evidence>
<dbReference type="AlphaFoldDB" id="A0ABC8V363"/>
<dbReference type="EMBL" id="CAUOFW020010135">
    <property type="protein sequence ID" value="CAK9187773.1"/>
    <property type="molecule type" value="Genomic_DNA"/>
</dbReference>
<feature type="region of interest" description="Disordered" evidence="1">
    <location>
        <begin position="1"/>
        <end position="34"/>
    </location>
</feature>
<proteinExistence type="predicted"/>
<reference evidence="2 3" key="1">
    <citation type="submission" date="2024-02" db="EMBL/GenBank/DDBJ databases">
        <authorList>
            <person name="Vignale AGUSTIN F."/>
            <person name="Sosa J E."/>
            <person name="Modenutti C."/>
        </authorList>
    </citation>
    <scope>NUCLEOTIDE SEQUENCE [LARGE SCALE GENOMIC DNA]</scope>
</reference>
<keyword evidence="3" id="KW-1185">Reference proteome</keyword>
<evidence type="ECO:0000313" key="2">
    <source>
        <dbReference type="EMBL" id="CAK9187773.1"/>
    </source>
</evidence>
<accession>A0ABC8V363</accession>
<evidence type="ECO:0000313" key="3">
    <source>
        <dbReference type="Proteomes" id="UP001642360"/>
    </source>
</evidence>